<organism evidence="2 3">
    <name type="scientific">Senna tora</name>
    <dbReference type="NCBI Taxonomy" id="362788"/>
    <lineage>
        <taxon>Eukaryota</taxon>
        <taxon>Viridiplantae</taxon>
        <taxon>Streptophyta</taxon>
        <taxon>Embryophyta</taxon>
        <taxon>Tracheophyta</taxon>
        <taxon>Spermatophyta</taxon>
        <taxon>Magnoliopsida</taxon>
        <taxon>eudicotyledons</taxon>
        <taxon>Gunneridae</taxon>
        <taxon>Pentapetalae</taxon>
        <taxon>rosids</taxon>
        <taxon>fabids</taxon>
        <taxon>Fabales</taxon>
        <taxon>Fabaceae</taxon>
        <taxon>Caesalpinioideae</taxon>
        <taxon>Cassia clade</taxon>
        <taxon>Senna</taxon>
    </lineage>
</organism>
<dbReference type="SUPFAM" id="SSF54427">
    <property type="entry name" value="NTF2-like"/>
    <property type="match status" value="1"/>
</dbReference>
<dbReference type="AlphaFoldDB" id="A0A834SG60"/>
<dbReference type="PANTHER" id="PTHR33698">
    <property type="entry name" value="NUCLEAR TRANSPORT FACTOR 2 (NTF2)-LIKE PROTEIN"/>
    <property type="match status" value="1"/>
</dbReference>
<dbReference type="EMBL" id="JAAIUW010000013">
    <property type="protein sequence ID" value="KAF7803830.1"/>
    <property type="molecule type" value="Genomic_DNA"/>
</dbReference>
<name>A0A834SG60_9FABA</name>
<evidence type="ECO:0000313" key="3">
    <source>
        <dbReference type="Proteomes" id="UP000634136"/>
    </source>
</evidence>
<dbReference type="OrthoDB" id="753811at2759"/>
<dbReference type="Gene3D" id="3.10.450.50">
    <property type="match status" value="1"/>
</dbReference>
<sequence>MHCNSIAFAAPLQCNGITSLSPLYLALPCNSGRVSLPRRPPRNVGVNKSPLSVIVFDGKNSEYNGGACDGDGDEALDVVLKLYSGLKNNNIRELSEILADECRCVCNFLAFFQTFQGKKQVLEFFSYLIRIFGKHVQIVVKPTLQDGMNVGVEWKFESDTIHVPLGKGFSFHICQTYRGKALIRNIEMFMEPWLCFEPFRLKMMGGLTMLMEKTGSFIAFNSENKAKRSFSLVLALLSLATFIFFLRLAS</sequence>
<proteinExistence type="predicted"/>
<keyword evidence="1" id="KW-1133">Transmembrane helix</keyword>
<evidence type="ECO:0000313" key="2">
    <source>
        <dbReference type="EMBL" id="KAF7803830.1"/>
    </source>
</evidence>
<comment type="caution">
    <text evidence="2">The sequence shown here is derived from an EMBL/GenBank/DDBJ whole genome shotgun (WGS) entry which is preliminary data.</text>
</comment>
<keyword evidence="1 2" id="KW-0812">Transmembrane</keyword>
<accession>A0A834SG60</accession>
<keyword evidence="3" id="KW-1185">Reference proteome</keyword>
<protein>
    <submittedName>
        <fullName evidence="2">Putative transmembrane protein</fullName>
    </submittedName>
</protein>
<gene>
    <name evidence="2" type="ORF">G2W53_042941</name>
</gene>
<dbReference type="InterPro" id="IPR032710">
    <property type="entry name" value="NTF2-like_dom_sf"/>
</dbReference>
<reference evidence="2" key="1">
    <citation type="submission" date="2020-09" db="EMBL/GenBank/DDBJ databases">
        <title>Genome-Enabled Discovery of Anthraquinone Biosynthesis in Senna tora.</title>
        <authorList>
            <person name="Kang S.-H."/>
            <person name="Pandey R.P."/>
            <person name="Lee C.-M."/>
            <person name="Sim J.-S."/>
            <person name="Jeong J.-T."/>
            <person name="Choi B.-S."/>
            <person name="Jung M."/>
            <person name="Ginzburg D."/>
            <person name="Zhao K."/>
            <person name="Won S.Y."/>
            <person name="Oh T.-J."/>
            <person name="Yu Y."/>
            <person name="Kim N.-H."/>
            <person name="Lee O.R."/>
            <person name="Lee T.-H."/>
            <person name="Bashyal P."/>
            <person name="Kim T.-S."/>
            <person name="Lee W.-H."/>
            <person name="Kawkins C."/>
            <person name="Kim C.-K."/>
            <person name="Kim J.S."/>
            <person name="Ahn B.O."/>
            <person name="Rhee S.Y."/>
            <person name="Sohng J.K."/>
        </authorList>
    </citation>
    <scope>NUCLEOTIDE SEQUENCE</scope>
    <source>
        <tissue evidence="2">Leaf</tissue>
    </source>
</reference>
<keyword evidence="1" id="KW-0472">Membrane</keyword>
<dbReference type="PANTHER" id="PTHR33698:SF6">
    <property type="entry name" value="TRANSMEMBRANE PROTEIN"/>
    <property type="match status" value="1"/>
</dbReference>
<feature type="transmembrane region" description="Helical" evidence="1">
    <location>
        <begin position="230"/>
        <end position="249"/>
    </location>
</feature>
<evidence type="ECO:0000256" key="1">
    <source>
        <dbReference type="SAM" id="Phobius"/>
    </source>
</evidence>
<dbReference type="Proteomes" id="UP000634136">
    <property type="component" value="Unassembled WGS sequence"/>
</dbReference>